<proteinExistence type="predicted"/>
<dbReference type="AlphaFoldDB" id="A0A8X6Y8U9"/>
<evidence type="ECO:0000313" key="1">
    <source>
        <dbReference type="EMBL" id="GFY66347.1"/>
    </source>
</evidence>
<dbReference type="OrthoDB" id="10514101at2759"/>
<keyword evidence="2" id="KW-1185">Reference proteome</keyword>
<comment type="caution">
    <text evidence="1">The sequence shown here is derived from an EMBL/GenBank/DDBJ whole genome shotgun (WGS) entry which is preliminary data.</text>
</comment>
<protein>
    <submittedName>
        <fullName evidence="1">Uncharacterized protein</fullName>
    </submittedName>
</protein>
<organism evidence="1 2">
    <name type="scientific">Trichonephila inaurata madagascariensis</name>
    <dbReference type="NCBI Taxonomy" id="2747483"/>
    <lineage>
        <taxon>Eukaryota</taxon>
        <taxon>Metazoa</taxon>
        <taxon>Ecdysozoa</taxon>
        <taxon>Arthropoda</taxon>
        <taxon>Chelicerata</taxon>
        <taxon>Arachnida</taxon>
        <taxon>Araneae</taxon>
        <taxon>Araneomorphae</taxon>
        <taxon>Entelegynae</taxon>
        <taxon>Araneoidea</taxon>
        <taxon>Nephilidae</taxon>
        <taxon>Trichonephila</taxon>
        <taxon>Trichonephila inaurata</taxon>
    </lineage>
</organism>
<reference evidence="1" key="1">
    <citation type="submission" date="2020-08" db="EMBL/GenBank/DDBJ databases">
        <title>Multicomponent nature underlies the extraordinary mechanical properties of spider dragline silk.</title>
        <authorList>
            <person name="Kono N."/>
            <person name="Nakamura H."/>
            <person name="Mori M."/>
            <person name="Yoshida Y."/>
            <person name="Ohtoshi R."/>
            <person name="Malay A.D."/>
            <person name="Moran D.A.P."/>
            <person name="Tomita M."/>
            <person name="Numata K."/>
            <person name="Arakawa K."/>
        </authorList>
    </citation>
    <scope>NUCLEOTIDE SEQUENCE</scope>
</reference>
<gene>
    <name evidence="1" type="primary">NCL1_40015</name>
    <name evidence="1" type="ORF">TNIN_493131</name>
</gene>
<dbReference type="Proteomes" id="UP000886998">
    <property type="component" value="Unassembled WGS sequence"/>
</dbReference>
<sequence length="169" mass="20266">MSQLASLYGLRDKMPIGEKEPDGIVKRCSEFSERCIIEQAEWIPYFGIKNNDIFFTTSSCKKWMFLQAALWAESLQYDYFLFLTSNMSDHERKGILKDSAFKILRMYFLDWLLQWKFLNAAEQLLPYFTERDFRDMLRLIIYERIMLGRKDFNYIDLLKEFCGLSAHQI</sequence>
<name>A0A8X6Y8U9_9ARAC</name>
<evidence type="ECO:0000313" key="2">
    <source>
        <dbReference type="Proteomes" id="UP000886998"/>
    </source>
</evidence>
<accession>A0A8X6Y8U9</accession>
<dbReference type="EMBL" id="BMAV01015985">
    <property type="protein sequence ID" value="GFY66347.1"/>
    <property type="molecule type" value="Genomic_DNA"/>
</dbReference>